<dbReference type="EMBL" id="QGGO01000002">
    <property type="protein sequence ID" value="PWK29052.1"/>
    <property type="molecule type" value="Genomic_DNA"/>
</dbReference>
<keyword evidence="1" id="KW-0732">Signal</keyword>
<feature type="signal peptide" evidence="1">
    <location>
        <begin position="1"/>
        <end position="18"/>
    </location>
</feature>
<evidence type="ECO:0000313" key="3">
    <source>
        <dbReference type="Proteomes" id="UP000245489"/>
    </source>
</evidence>
<reference evidence="2 3" key="1">
    <citation type="submission" date="2018-05" db="EMBL/GenBank/DDBJ databases">
        <title>Genomic Encyclopedia of Archaeal and Bacterial Type Strains, Phase II (KMG-II): from individual species to whole genera.</title>
        <authorList>
            <person name="Goeker M."/>
        </authorList>
    </citation>
    <scope>NUCLEOTIDE SEQUENCE [LARGE SCALE GENOMIC DNA]</scope>
    <source>
        <strain evidence="2 3">DSM 22214</strain>
    </source>
</reference>
<protein>
    <recommendedName>
        <fullName evidence="4">Outer membrane lipoprotein-sorting protein</fullName>
    </recommendedName>
</protein>
<comment type="caution">
    <text evidence="2">The sequence shown here is derived from an EMBL/GenBank/DDBJ whole genome shotgun (WGS) entry which is preliminary data.</text>
</comment>
<dbReference type="Proteomes" id="UP000245489">
    <property type="component" value="Unassembled WGS sequence"/>
</dbReference>
<dbReference type="RefSeq" id="WP_109741377.1">
    <property type="nucleotide sequence ID" value="NZ_QGGO01000002.1"/>
</dbReference>
<evidence type="ECO:0000313" key="2">
    <source>
        <dbReference type="EMBL" id="PWK29052.1"/>
    </source>
</evidence>
<accession>A0A316EFK9</accession>
<name>A0A316EFK9_9BACT</name>
<proteinExistence type="predicted"/>
<sequence length="270" mass="31594">MKKILILCLLFAHFSTFAFDDGSDKIIKKYLKSIGGAKEWEAIKTIKTTWQKEDKYLGESITTISILRGKGYKREKIYEFSNEGTKTFQGGTPSVYAWYNDETAWSVANFSVQVGDKKADSTLNLIQKQFGFNQFIDKRNDKHWIQSLKWQTQMPWCFIDYETKGYKTIYKGDSKISVDDVSEIEMISPTGDTAQYFFHKKNNLLLKLAYKKREFVYSKYKQVENVKVPFEITEILIDSKLGGSYSEWYTVNQVKFNELMDEKIFLKPKQ</sequence>
<keyword evidence="3" id="KW-1185">Reference proteome</keyword>
<organism evidence="2 3">
    <name type="scientific">Arcicella aurantiaca</name>
    <dbReference type="NCBI Taxonomy" id="591202"/>
    <lineage>
        <taxon>Bacteria</taxon>
        <taxon>Pseudomonadati</taxon>
        <taxon>Bacteroidota</taxon>
        <taxon>Cytophagia</taxon>
        <taxon>Cytophagales</taxon>
        <taxon>Flectobacillaceae</taxon>
        <taxon>Arcicella</taxon>
    </lineage>
</organism>
<evidence type="ECO:0000256" key="1">
    <source>
        <dbReference type="SAM" id="SignalP"/>
    </source>
</evidence>
<dbReference type="AlphaFoldDB" id="A0A316EFK9"/>
<evidence type="ECO:0008006" key="4">
    <source>
        <dbReference type="Google" id="ProtNLM"/>
    </source>
</evidence>
<gene>
    <name evidence="2" type="ORF">LV89_00606</name>
</gene>
<dbReference type="OrthoDB" id="128937at2"/>
<feature type="chain" id="PRO_5016422831" description="Outer membrane lipoprotein-sorting protein" evidence="1">
    <location>
        <begin position="19"/>
        <end position="270"/>
    </location>
</feature>